<dbReference type="GO" id="GO:0009294">
    <property type="term" value="P:DNA-mediated transformation"/>
    <property type="evidence" value="ECO:0007669"/>
    <property type="project" value="InterPro"/>
</dbReference>
<dbReference type="Pfam" id="PF17782">
    <property type="entry name" value="WHD_DprA"/>
    <property type="match status" value="1"/>
</dbReference>
<dbReference type="InterPro" id="IPR057666">
    <property type="entry name" value="DrpA_SLOG"/>
</dbReference>
<dbReference type="Gene3D" id="3.40.50.450">
    <property type="match status" value="1"/>
</dbReference>
<dbReference type="Gene3D" id="1.10.10.10">
    <property type="entry name" value="Winged helix-like DNA-binding domain superfamily/Winged helix DNA-binding domain"/>
    <property type="match status" value="1"/>
</dbReference>
<dbReference type="InterPro" id="IPR003488">
    <property type="entry name" value="DprA"/>
</dbReference>
<dbReference type="PANTHER" id="PTHR43022:SF1">
    <property type="entry name" value="PROTEIN SMF"/>
    <property type="match status" value="1"/>
</dbReference>
<dbReference type="KEGG" id="pib:BBD41_24525"/>
<evidence type="ECO:0000256" key="1">
    <source>
        <dbReference type="ARBA" id="ARBA00006525"/>
    </source>
</evidence>
<evidence type="ECO:0000259" key="2">
    <source>
        <dbReference type="Pfam" id="PF02481"/>
    </source>
</evidence>
<evidence type="ECO:0000259" key="3">
    <source>
        <dbReference type="Pfam" id="PF17782"/>
    </source>
</evidence>
<dbReference type="InterPro" id="IPR041614">
    <property type="entry name" value="DprA_WH"/>
</dbReference>
<protein>
    <submittedName>
        <fullName evidence="4">DNA protecting protein DprA</fullName>
    </submittedName>
</protein>
<evidence type="ECO:0000313" key="4">
    <source>
        <dbReference type="EMBL" id="ANY76712.1"/>
    </source>
</evidence>
<name>A0A1B2EA01_9BACL</name>
<gene>
    <name evidence="4" type="ORF">BBD41_24525</name>
</gene>
<reference evidence="4" key="1">
    <citation type="submission" date="2016-08" db="EMBL/GenBank/DDBJ databases">
        <title>Complete Genome Seqeunce of Paenibacillus sp. nov. IHBB 9852 from high altitute lake of Indian trans-Himalayas.</title>
        <authorList>
            <person name="Kiran S."/>
            <person name="Swarnkar M.K."/>
            <person name="Rana A."/>
            <person name="Tewari R."/>
            <person name="Gulati A."/>
        </authorList>
    </citation>
    <scope>NUCLEOTIDE SEQUENCE [LARGE SCALE GENOMIC DNA]</scope>
    <source>
        <strain evidence="4">IHBB 9852</strain>
    </source>
</reference>
<accession>A0A1B2EA01</accession>
<proteinExistence type="inferred from homology"/>
<feature type="domain" description="Smf/DprA SLOG" evidence="2">
    <location>
        <begin position="97"/>
        <end position="305"/>
    </location>
</feature>
<dbReference type="RefSeq" id="WP_099480787.1">
    <property type="nucleotide sequence ID" value="NZ_CP016809.1"/>
</dbReference>
<dbReference type="SUPFAM" id="SSF102405">
    <property type="entry name" value="MCP/YpsA-like"/>
    <property type="match status" value="1"/>
</dbReference>
<dbReference type="EMBL" id="CP016809">
    <property type="protein sequence ID" value="ANY76712.1"/>
    <property type="molecule type" value="Genomic_DNA"/>
</dbReference>
<comment type="similarity">
    <text evidence="1">Belongs to the DprA/Smf family.</text>
</comment>
<dbReference type="AlphaFoldDB" id="A0A1B2EA01"/>
<dbReference type="NCBIfam" id="TIGR00732">
    <property type="entry name" value="dprA"/>
    <property type="match status" value="1"/>
</dbReference>
<sequence>MKLESVLLATLHESEGIGWRSIHRILLNGPLHEGMISYGVNDWRDHGLSVEQANKLSKQFPSSVEQLLERMSNAAVAAAGHSQGDVWKLTNRSKIRIITALDDQYPELLKSMSEPPWVLYSIGRAELLDQPGVAMVGTRMPTAYGRKMAGVLAEALTGHGLAVVSGLARGIDSAAHEAALASRGATIAVLGAGIDIIYPAEHRSLYERIAESGLIVSEYPPGTKAHPGFFPRRNRIIAGLCLGTVVVEADARSGSLITADYALEAGRDVFAVPGQVTSPKSRGTLALIKQGAKMVTDAQDIIEEYDSWLPNRASNTYNKERQAPHSSLPGMDSGLTNDEQHVYHMLEQGPGSLDELLEGTQWDFGHLHSVLLSLIIKKQITQLPGAIYKII</sequence>
<dbReference type="PANTHER" id="PTHR43022">
    <property type="entry name" value="PROTEIN SMF"/>
    <property type="match status" value="1"/>
</dbReference>
<organism evidence="4">
    <name type="scientific">Paenibacillus ihbetae</name>
    <dbReference type="NCBI Taxonomy" id="1870820"/>
    <lineage>
        <taxon>Bacteria</taxon>
        <taxon>Bacillati</taxon>
        <taxon>Bacillota</taxon>
        <taxon>Bacilli</taxon>
        <taxon>Bacillales</taxon>
        <taxon>Paenibacillaceae</taxon>
        <taxon>Paenibacillus</taxon>
    </lineage>
</organism>
<dbReference type="InterPro" id="IPR036388">
    <property type="entry name" value="WH-like_DNA-bd_sf"/>
</dbReference>
<dbReference type="Pfam" id="PF02481">
    <property type="entry name" value="DNA_processg_A"/>
    <property type="match status" value="1"/>
</dbReference>
<feature type="domain" description="DprA winged helix" evidence="3">
    <location>
        <begin position="334"/>
        <end position="385"/>
    </location>
</feature>